<comment type="caution">
    <text evidence="1">The sequence shown here is derived from an EMBL/GenBank/DDBJ whole genome shotgun (WGS) entry which is preliminary data.</text>
</comment>
<proteinExistence type="predicted"/>
<keyword evidence="2" id="KW-1185">Reference proteome</keyword>
<evidence type="ECO:0000313" key="2">
    <source>
        <dbReference type="Proteomes" id="UP000324222"/>
    </source>
</evidence>
<sequence length="28" mass="3002">MVSKGFIEVGGSCTSFKVFCVFTVLEAD</sequence>
<dbReference type="Proteomes" id="UP000324222">
    <property type="component" value="Unassembled WGS sequence"/>
</dbReference>
<organism evidence="1 2">
    <name type="scientific">Portunus trituberculatus</name>
    <name type="common">Swimming crab</name>
    <name type="synonym">Neptunus trituberculatus</name>
    <dbReference type="NCBI Taxonomy" id="210409"/>
    <lineage>
        <taxon>Eukaryota</taxon>
        <taxon>Metazoa</taxon>
        <taxon>Ecdysozoa</taxon>
        <taxon>Arthropoda</taxon>
        <taxon>Crustacea</taxon>
        <taxon>Multicrustacea</taxon>
        <taxon>Malacostraca</taxon>
        <taxon>Eumalacostraca</taxon>
        <taxon>Eucarida</taxon>
        <taxon>Decapoda</taxon>
        <taxon>Pleocyemata</taxon>
        <taxon>Brachyura</taxon>
        <taxon>Eubrachyura</taxon>
        <taxon>Portunoidea</taxon>
        <taxon>Portunidae</taxon>
        <taxon>Portuninae</taxon>
        <taxon>Portunus</taxon>
    </lineage>
</organism>
<protein>
    <submittedName>
        <fullName evidence="1">Uncharacterized protein</fullName>
    </submittedName>
</protein>
<dbReference type="AlphaFoldDB" id="A0A5B7K462"/>
<accession>A0A5B7K462</accession>
<name>A0A5B7K462_PORTR</name>
<gene>
    <name evidence="1" type="ORF">E2C01_096847</name>
</gene>
<evidence type="ECO:0000313" key="1">
    <source>
        <dbReference type="EMBL" id="MPD01327.1"/>
    </source>
</evidence>
<reference evidence="1 2" key="1">
    <citation type="submission" date="2019-05" db="EMBL/GenBank/DDBJ databases">
        <title>Another draft genome of Portunus trituberculatus and its Hox gene families provides insights of decapod evolution.</title>
        <authorList>
            <person name="Jeong J.-H."/>
            <person name="Song I."/>
            <person name="Kim S."/>
            <person name="Choi T."/>
            <person name="Kim D."/>
            <person name="Ryu S."/>
            <person name="Kim W."/>
        </authorList>
    </citation>
    <scope>NUCLEOTIDE SEQUENCE [LARGE SCALE GENOMIC DNA]</scope>
    <source>
        <tissue evidence="1">Muscle</tissue>
    </source>
</reference>
<dbReference type="EMBL" id="VSRR010126628">
    <property type="protein sequence ID" value="MPD01327.1"/>
    <property type="molecule type" value="Genomic_DNA"/>
</dbReference>